<accession>A0ABU7RNI8</accession>
<keyword evidence="1" id="KW-0812">Transmembrane</keyword>
<feature type="transmembrane region" description="Helical" evidence="1">
    <location>
        <begin position="79"/>
        <end position="100"/>
    </location>
</feature>
<feature type="transmembrane region" description="Helical" evidence="1">
    <location>
        <begin position="53"/>
        <end position="72"/>
    </location>
</feature>
<sequence>MTFAGVSLRQVVRWHPPLVYVAASMVALGAVALVGLVVDDRILVGAPIWLKPFKFAVSFVIYTVTLAWMISLMRRGRRVGWWAGTVIAVLGLVETLLIFLQAARGRQSHFNAATTLDVTIFAMMALMIAVVYTATLVLAVLLTIQRLPDRTIAWTLRLGLLIGLVGMALGYLMVLPTPEQEAADPVTLVGAHSVGVADGGPGMFLTGWSTTGGDLRIPHFVGMHALQLLPLLAIALGMLGRRVRRLRDDRVRLRLVLVAATAYAGLVALVTWQALRGQPLIHPDGATLVAAGLLAAFTAVGVLLALRRPATPAPAAQDDQTRVYA</sequence>
<feature type="transmembrane region" description="Helical" evidence="1">
    <location>
        <begin position="287"/>
        <end position="306"/>
    </location>
</feature>
<feature type="transmembrane region" description="Helical" evidence="1">
    <location>
        <begin position="154"/>
        <end position="174"/>
    </location>
</feature>
<keyword evidence="1" id="KW-0472">Membrane</keyword>
<dbReference type="EMBL" id="JAZGQK010000005">
    <property type="protein sequence ID" value="MEE6258071.1"/>
    <property type="molecule type" value="Genomic_DNA"/>
</dbReference>
<evidence type="ECO:0000256" key="1">
    <source>
        <dbReference type="SAM" id="Phobius"/>
    </source>
</evidence>
<dbReference type="RefSeq" id="WP_331213200.1">
    <property type="nucleotide sequence ID" value="NZ_JAZGQK010000005.1"/>
</dbReference>
<evidence type="ECO:0000313" key="2">
    <source>
        <dbReference type="EMBL" id="MEE6258071.1"/>
    </source>
</evidence>
<proteinExistence type="predicted"/>
<reference evidence="2 3" key="1">
    <citation type="submission" date="2024-01" db="EMBL/GenBank/DDBJ databases">
        <title>Genome insights into Plantactinospora sonchi sp. nov.</title>
        <authorList>
            <person name="Wang L."/>
        </authorList>
    </citation>
    <scope>NUCLEOTIDE SEQUENCE [LARGE SCALE GENOMIC DNA]</scope>
    <source>
        <strain evidence="2 3">NEAU-QY2</strain>
    </source>
</reference>
<feature type="transmembrane region" description="Helical" evidence="1">
    <location>
        <begin position="120"/>
        <end position="142"/>
    </location>
</feature>
<comment type="caution">
    <text evidence="2">The sequence shown here is derived from an EMBL/GenBank/DDBJ whole genome shotgun (WGS) entry which is preliminary data.</text>
</comment>
<feature type="transmembrane region" description="Helical" evidence="1">
    <location>
        <begin position="251"/>
        <end position="275"/>
    </location>
</feature>
<organism evidence="2 3">
    <name type="scientific">Plantactinospora sonchi</name>
    <dbReference type="NCBI Taxonomy" id="1544735"/>
    <lineage>
        <taxon>Bacteria</taxon>
        <taxon>Bacillati</taxon>
        <taxon>Actinomycetota</taxon>
        <taxon>Actinomycetes</taxon>
        <taxon>Micromonosporales</taxon>
        <taxon>Micromonosporaceae</taxon>
        <taxon>Plantactinospora</taxon>
    </lineage>
</organism>
<dbReference type="Proteomes" id="UP001332243">
    <property type="component" value="Unassembled WGS sequence"/>
</dbReference>
<keyword evidence="3" id="KW-1185">Reference proteome</keyword>
<evidence type="ECO:0000313" key="3">
    <source>
        <dbReference type="Proteomes" id="UP001332243"/>
    </source>
</evidence>
<protein>
    <submittedName>
        <fullName evidence="2">Uncharacterized protein</fullName>
    </submittedName>
</protein>
<keyword evidence="1" id="KW-1133">Transmembrane helix</keyword>
<gene>
    <name evidence="2" type="ORF">V1633_06135</name>
</gene>
<name>A0ABU7RNI8_9ACTN</name>
<feature type="transmembrane region" description="Helical" evidence="1">
    <location>
        <begin position="18"/>
        <end position="38"/>
    </location>
</feature>
<feature type="transmembrane region" description="Helical" evidence="1">
    <location>
        <begin position="217"/>
        <end position="239"/>
    </location>
</feature>